<protein>
    <recommendedName>
        <fullName evidence="9">Integral membrane protein TerC</fullName>
    </recommendedName>
</protein>
<dbReference type="Proteomes" id="UP000501090">
    <property type="component" value="Chromosome"/>
</dbReference>
<accession>A0A6M9PRT5</accession>
<keyword evidence="3 6" id="KW-0812">Transmembrane</keyword>
<comment type="similarity">
    <text evidence="2">Belongs to the TerC family.</text>
</comment>
<feature type="transmembrane region" description="Helical" evidence="6">
    <location>
        <begin position="225"/>
        <end position="241"/>
    </location>
</feature>
<evidence type="ECO:0000256" key="2">
    <source>
        <dbReference type="ARBA" id="ARBA00007511"/>
    </source>
</evidence>
<gene>
    <name evidence="7" type="ORF">DN92_03455</name>
</gene>
<dbReference type="InterPro" id="IPR005496">
    <property type="entry name" value="Integral_membrane_TerC"/>
</dbReference>
<keyword evidence="8" id="KW-1185">Reference proteome</keyword>
<dbReference type="GO" id="GO:0016020">
    <property type="term" value="C:membrane"/>
    <property type="evidence" value="ECO:0007669"/>
    <property type="project" value="UniProtKB-SubCell"/>
</dbReference>
<feature type="transmembrane region" description="Helical" evidence="6">
    <location>
        <begin position="12"/>
        <end position="38"/>
    </location>
</feature>
<dbReference type="EMBL" id="CP028940">
    <property type="protein sequence ID" value="QKM61495.1"/>
    <property type="molecule type" value="Genomic_DNA"/>
</dbReference>
<proteinExistence type="inferred from homology"/>
<dbReference type="AlphaFoldDB" id="A0A6M9PRT5"/>
<evidence type="ECO:0008006" key="9">
    <source>
        <dbReference type="Google" id="ProtNLM"/>
    </source>
</evidence>
<dbReference type="KEGG" id="pard:DN92_03455"/>
<evidence type="ECO:0000313" key="8">
    <source>
        <dbReference type="Proteomes" id="UP000501090"/>
    </source>
</evidence>
<sequence length="253" mass="28220">MEFNWLNLDMLFAFITLTALEVALGIDNIIFISVLANRLPKELRSRARRFGLLFALATRIGLLLSLSWVISLNFPLFTVFHNEISGRKLILFCGGLFLLWKAAREIYLEVEAPETLSKSTKQLEVANITQAQKRRLLWGAILQIGMLDMIFSLDSVITAVGLVNQIGVMISAILASIVIMLLAAKTIGDFVSRHPSIKLLALSFLIVVGVVLISEGMDVVIPRSYVYFAMAFSLLVELLAIRSKTKKQTQFTD</sequence>
<feature type="transmembrane region" description="Helical" evidence="6">
    <location>
        <begin position="166"/>
        <end position="184"/>
    </location>
</feature>
<feature type="transmembrane region" description="Helical" evidence="6">
    <location>
        <begin position="196"/>
        <end position="213"/>
    </location>
</feature>
<organism evidence="7 8">
    <name type="scientific">Polynucleobacter arcticus</name>
    <dbReference type="NCBI Taxonomy" id="1743165"/>
    <lineage>
        <taxon>Bacteria</taxon>
        <taxon>Pseudomonadati</taxon>
        <taxon>Pseudomonadota</taxon>
        <taxon>Betaproteobacteria</taxon>
        <taxon>Burkholderiales</taxon>
        <taxon>Burkholderiaceae</taxon>
        <taxon>Polynucleobacter</taxon>
    </lineage>
</organism>
<feature type="transmembrane region" description="Helical" evidence="6">
    <location>
        <begin position="136"/>
        <end position="160"/>
    </location>
</feature>
<name>A0A6M9PRT5_9BURK</name>
<evidence type="ECO:0000256" key="4">
    <source>
        <dbReference type="ARBA" id="ARBA00022989"/>
    </source>
</evidence>
<keyword evidence="4 6" id="KW-1133">Transmembrane helix</keyword>
<dbReference type="RefSeq" id="WP_173961236.1">
    <property type="nucleotide sequence ID" value="NZ_CBCSCC010000003.1"/>
</dbReference>
<feature type="transmembrane region" description="Helical" evidence="6">
    <location>
        <begin position="84"/>
        <end position="100"/>
    </location>
</feature>
<keyword evidence="5 6" id="KW-0472">Membrane</keyword>
<reference evidence="7 8" key="1">
    <citation type="submission" date="2018-04" db="EMBL/GenBank/DDBJ databases">
        <title>Polynucleobacter sp. UK-Long2-W17 genome.</title>
        <authorList>
            <person name="Hahn M.W."/>
        </authorList>
    </citation>
    <scope>NUCLEOTIDE SEQUENCE [LARGE SCALE GENOMIC DNA]</scope>
    <source>
        <strain evidence="7 8">UK-Long2-W17</strain>
    </source>
</reference>
<evidence type="ECO:0000256" key="1">
    <source>
        <dbReference type="ARBA" id="ARBA00004141"/>
    </source>
</evidence>
<dbReference type="PANTHER" id="PTHR30238:SF4">
    <property type="entry name" value="SLL1022 PROTEIN"/>
    <property type="match status" value="1"/>
</dbReference>
<evidence type="ECO:0000256" key="5">
    <source>
        <dbReference type="ARBA" id="ARBA00023136"/>
    </source>
</evidence>
<dbReference type="Pfam" id="PF03741">
    <property type="entry name" value="TerC"/>
    <property type="match status" value="1"/>
</dbReference>
<dbReference type="PANTHER" id="PTHR30238">
    <property type="entry name" value="MEMBRANE BOUND PREDICTED REDOX MODULATOR"/>
    <property type="match status" value="1"/>
</dbReference>
<evidence type="ECO:0000256" key="6">
    <source>
        <dbReference type="SAM" id="Phobius"/>
    </source>
</evidence>
<evidence type="ECO:0000256" key="3">
    <source>
        <dbReference type="ARBA" id="ARBA00022692"/>
    </source>
</evidence>
<comment type="subcellular location">
    <subcellularLocation>
        <location evidence="1">Membrane</location>
        <topology evidence="1">Multi-pass membrane protein</topology>
    </subcellularLocation>
</comment>
<evidence type="ECO:0000313" key="7">
    <source>
        <dbReference type="EMBL" id="QKM61495.1"/>
    </source>
</evidence>
<feature type="transmembrane region" description="Helical" evidence="6">
    <location>
        <begin position="50"/>
        <end position="72"/>
    </location>
</feature>